<dbReference type="Gene3D" id="3.40.50.720">
    <property type="entry name" value="NAD(P)-binding Rossmann-like Domain"/>
    <property type="match status" value="1"/>
</dbReference>
<keyword evidence="2" id="KW-0560">Oxidoreductase</keyword>
<dbReference type="PANTHER" id="PTHR44196:SF1">
    <property type="entry name" value="DEHYDROGENASE_REDUCTASE SDR FAMILY MEMBER 7B"/>
    <property type="match status" value="1"/>
</dbReference>
<sequence>MGHSLAGHVVAITGGARGIGLATATHLAGLGAKVVIGDIDEAQLPEAALQSGAVGFIRVDVTDPASFEEFLEFTERTAGPLTVLVNNAGIMPVGLIVDEPEAVARRMFEINVFGVITGTKLALKRMIPQRRGHIINIASLAGEYQFPGLASYCGTKHAVLGFTDAVRKEVRSEGVHVGAVLPTLTNTQLASGAKGIRGVRTPEPEEIAAAVARQITHPTPRVRVTLLAGLLVQSQHFLPRFVFENISKVLGAETQFVSELDAEVRSAYEQRARTS</sequence>
<gene>
    <name evidence="4" type="ORF">GCM10011410_03410</name>
</gene>
<dbReference type="PROSITE" id="PS00061">
    <property type="entry name" value="ADH_SHORT"/>
    <property type="match status" value="1"/>
</dbReference>
<dbReference type="Pfam" id="PF00106">
    <property type="entry name" value="adh_short"/>
    <property type="match status" value="1"/>
</dbReference>
<dbReference type="AlphaFoldDB" id="A0A916X8C6"/>
<dbReference type="Proteomes" id="UP000641514">
    <property type="component" value="Unassembled WGS sequence"/>
</dbReference>
<dbReference type="PRINTS" id="PR00081">
    <property type="entry name" value="GDHRDH"/>
</dbReference>
<evidence type="ECO:0000256" key="2">
    <source>
        <dbReference type="ARBA" id="ARBA00023002"/>
    </source>
</evidence>
<dbReference type="SUPFAM" id="SSF51735">
    <property type="entry name" value="NAD(P)-binding Rossmann-fold domains"/>
    <property type="match status" value="1"/>
</dbReference>
<protein>
    <submittedName>
        <fullName evidence="4">Short-chain dehydrogenase</fullName>
    </submittedName>
</protein>
<evidence type="ECO:0000256" key="1">
    <source>
        <dbReference type="ARBA" id="ARBA00006484"/>
    </source>
</evidence>
<comment type="similarity">
    <text evidence="1 3">Belongs to the short-chain dehydrogenases/reductases (SDR) family.</text>
</comment>
<dbReference type="PRINTS" id="PR00080">
    <property type="entry name" value="SDRFAMILY"/>
</dbReference>
<evidence type="ECO:0000313" key="4">
    <source>
        <dbReference type="EMBL" id="GGC54357.1"/>
    </source>
</evidence>
<reference evidence="4" key="1">
    <citation type="journal article" date="2014" name="Int. J. Syst. Evol. Microbiol.">
        <title>Complete genome sequence of Corynebacterium casei LMG S-19264T (=DSM 44701T), isolated from a smear-ripened cheese.</title>
        <authorList>
            <consortium name="US DOE Joint Genome Institute (JGI-PGF)"/>
            <person name="Walter F."/>
            <person name="Albersmeier A."/>
            <person name="Kalinowski J."/>
            <person name="Ruckert C."/>
        </authorList>
    </citation>
    <scope>NUCLEOTIDE SEQUENCE</scope>
    <source>
        <strain evidence="4">CGMCC 1.15478</strain>
    </source>
</reference>
<dbReference type="RefSeq" id="WP_188670056.1">
    <property type="nucleotide sequence ID" value="NZ_BMJH01000001.1"/>
</dbReference>
<reference evidence="4" key="2">
    <citation type="submission" date="2020-09" db="EMBL/GenBank/DDBJ databases">
        <authorList>
            <person name="Sun Q."/>
            <person name="Zhou Y."/>
        </authorList>
    </citation>
    <scope>NUCLEOTIDE SEQUENCE</scope>
    <source>
        <strain evidence="4">CGMCC 1.15478</strain>
    </source>
</reference>
<evidence type="ECO:0000256" key="3">
    <source>
        <dbReference type="RuleBase" id="RU000363"/>
    </source>
</evidence>
<name>A0A916X8C6_9ACTN</name>
<dbReference type="EMBL" id="BMJH01000001">
    <property type="protein sequence ID" value="GGC54357.1"/>
    <property type="molecule type" value="Genomic_DNA"/>
</dbReference>
<evidence type="ECO:0000313" key="5">
    <source>
        <dbReference type="Proteomes" id="UP000641514"/>
    </source>
</evidence>
<dbReference type="GO" id="GO:0016020">
    <property type="term" value="C:membrane"/>
    <property type="evidence" value="ECO:0007669"/>
    <property type="project" value="TreeGrafter"/>
</dbReference>
<dbReference type="CDD" id="cd05233">
    <property type="entry name" value="SDR_c"/>
    <property type="match status" value="1"/>
</dbReference>
<dbReference type="GO" id="GO:0016491">
    <property type="term" value="F:oxidoreductase activity"/>
    <property type="evidence" value="ECO:0007669"/>
    <property type="project" value="UniProtKB-KW"/>
</dbReference>
<accession>A0A916X8C6</accession>
<dbReference type="PANTHER" id="PTHR44196">
    <property type="entry name" value="DEHYDROGENASE/REDUCTASE SDR FAMILY MEMBER 7B"/>
    <property type="match status" value="1"/>
</dbReference>
<dbReference type="InterPro" id="IPR002347">
    <property type="entry name" value="SDR_fam"/>
</dbReference>
<dbReference type="NCBIfam" id="NF005878">
    <property type="entry name" value="PRK07825.1"/>
    <property type="match status" value="1"/>
</dbReference>
<organism evidence="4 5">
    <name type="scientific">Hoyosella rhizosphaerae</name>
    <dbReference type="NCBI Taxonomy" id="1755582"/>
    <lineage>
        <taxon>Bacteria</taxon>
        <taxon>Bacillati</taxon>
        <taxon>Actinomycetota</taxon>
        <taxon>Actinomycetes</taxon>
        <taxon>Mycobacteriales</taxon>
        <taxon>Hoyosellaceae</taxon>
        <taxon>Hoyosella</taxon>
    </lineage>
</organism>
<keyword evidence="5" id="KW-1185">Reference proteome</keyword>
<dbReference type="InterPro" id="IPR036291">
    <property type="entry name" value="NAD(P)-bd_dom_sf"/>
</dbReference>
<proteinExistence type="inferred from homology"/>
<dbReference type="InterPro" id="IPR020904">
    <property type="entry name" value="Sc_DH/Rdtase_CS"/>
</dbReference>
<comment type="caution">
    <text evidence="4">The sequence shown here is derived from an EMBL/GenBank/DDBJ whole genome shotgun (WGS) entry which is preliminary data.</text>
</comment>